<protein>
    <submittedName>
        <fullName evidence="1">Uncharacterized protein</fullName>
    </submittedName>
</protein>
<name>A0A938BLT8_9BACT</name>
<organism evidence="1 2">
    <name type="scientific">Candidatus Tanganyikabacteria bacterium</name>
    <dbReference type="NCBI Taxonomy" id="2961651"/>
    <lineage>
        <taxon>Bacteria</taxon>
        <taxon>Bacillati</taxon>
        <taxon>Candidatus Sericytochromatia</taxon>
        <taxon>Candidatus Tanganyikabacteria</taxon>
    </lineage>
</organism>
<accession>A0A938BLT8</accession>
<gene>
    <name evidence="1" type="ORF">FJZ00_10865</name>
</gene>
<comment type="caution">
    <text evidence="1">The sequence shown here is derived from an EMBL/GenBank/DDBJ whole genome shotgun (WGS) entry which is preliminary data.</text>
</comment>
<reference evidence="1 2" key="1">
    <citation type="submission" date="2019-03" db="EMBL/GenBank/DDBJ databases">
        <title>Lake Tanganyika Metagenome-Assembled Genomes (MAGs).</title>
        <authorList>
            <person name="Tran P."/>
        </authorList>
    </citation>
    <scope>NUCLEOTIDE SEQUENCE [LARGE SCALE GENOMIC DNA]</scope>
    <source>
        <strain evidence="1">K_DeepCast_65m_m2_236</strain>
    </source>
</reference>
<evidence type="ECO:0000313" key="2">
    <source>
        <dbReference type="Proteomes" id="UP000703893"/>
    </source>
</evidence>
<evidence type="ECO:0000313" key="1">
    <source>
        <dbReference type="EMBL" id="MBM3275646.1"/>
    </source>
</evidence>
<dbReference type="AlphaFoldDB" id="A0A938BLT8"/>
<sequence length="57" mass="6395">MSLSAVRAIVTEVDADRIVYGFDWLLYHQAIALAKVLVVTRGRPEMRRASHPTILTS</sequence>
<dbReference type="EMBL" id="VGJX01000664">
    <property type="protein sequence ID" value="MBM3275646.1"/>
    <property type="molecule type" value="Genomic_DNA"/>
</dbReference>
<proteinExistence type="predicted"/>
<dbReference type="Proteomes" id="UP000703893">
    <property type="component" value="Unassembled WGS sequence"/>
</dbReference>